<reference evidence="1" key="2">
    <citation type="submission" date="2020-06" db="EMBL/GenBank/DDBJ databases">
        <authorList>
            <person name="Sheffer M."/>
        </authorList>
    </citation>
    <scope>NUCLEOTIDE SEQUENCE</scope>
</reference>
<sequence length="335" mass="40933">MRHFDQLLPHVIHVPCTKDEAWKQVKVKAMEIFANLLPLKLKVQVSEMIRPLHWELKKWLIDHSFVEPKLNVGEVEVIRFLNSECKDRIIDDKPLHSLRRFKLLHYVCWKPDGTINRIRTAENFIRYERDFLMACTYFMESQILETWPDTRKIWPLNIIVRFWMEWLKGLNQKPVIPWWEKLEGFFSNPDLRENSMIRLSSFFHLLSWNSRKNCLPLFKWNDVHDDDLRLCMKQMDKSELKKLFRSKPSCVLRAYLRWPFHNVFIEMANEMWPYITLDCFEDTLKYIISYPPGLEDCNCLKIFREFWDNCPNSYKEWIEDKDILEWVHLSENWHY</sequence>
<gene>
    <name evidence="1" type="ORF">HNY73_019156</name>
</gene>
<accession>A0A8T0EFS7</accession>
<protein>
    <submittedName>
        <fullName evidence="1">Uncharacterized protein</fullName>
    </submittedName>
</protein>
<dbReference type="AlphaFoldDB" id="A0A8T0EFS7"/>
<comment type="caution">
    <text evidence="1">The sequence shown here is derived from an EMBL/GenBank/DDBJ whole genome shotgun (WGS) entry which is preliminary data.</text>
</comment>
<proteinExistence type="predicted"/>
<evidence type="ECO:0000313" key="2">
    <source>
        <dbReference type="Proteomes" id="UP000807504"/>
    </source>
</evidence>
<dbReference type="EMBL" id="JABXBU010002228">
    <property type="protein sequence ID" value="KAF8771781.1"/>
    <property type="molecule type" value="Genomic_DNA"/>
</dbReference>
<dbReference type="Proteomes" id="UP000807504">
    <property type="component" value="Unassembled WGS sequence"/>
</dbReference>
<organism evidence="1 2">
    <name type="scientific">Argiope bruennichi</name>
    <name type="common">Wasp spider</name>
    <name type="synonym">Aranea bruennichi</name>
    <dbReference type="NCBI Taxonomy" id="94029"/>
    <lineage>
        <taxon>Eukaryota</taxon>
        <taxon>Metazoa</taxon>
        <taxon>Ecdysozoa</taxon>
        <taxon>Arthropoda</taxon>
        <taxon>Chelicerata</taxon>
        <taxon>Arachnida</taxon>
        <taxon>Araneae</taxon>
        <taxon>Araneomorphae</taxon>
        <taxon>Entelegynae</taxon>
        <taxon>Araneoidea</taxon>
        <taxon>Araneidae</taxon>
        <taxon>Argiope</taxon>
    </lineage>
</organism>
<evidence type="ECO:0000313" key="1">
    <source>
        <dbReference type="EMBL" id="KAF8771781.1"/>
    </source>
</evidence>
<reference evidence="1" key="1">
    <citation type="journal article" date="2020" name="bioRxiv">
        <title>Chromosome-level reference genome of the European wasp spider Argiope bruennichi: a resource for studies on range expansion and evolutionary adaptation.</title>
        <authorList>
            <person name="Sheffer M.M."/>
            <person name="Hoppe A."/>
            <person name="Krehenwinkel H."/>
            <person name="Uhl G."/>
            <person name="Kuss A.W."/>
            <person name="Jensen L."/>
            <person name="Jensen C."/>
            <person name="Gillespie R.G."/>
            <person name="Hoff K.J."/>
            <person name="Prost S."/>
        </authorList>
    </citation>
    <scope>NUCLEOTIDE SEQUENCE</scope>
</reference>
<keyword evidence="2" id="KW-1185">Reference proteome</keyword>
<name>A0A8T0EFS7_ARGBR</name>